<proteinExistence type="predicted"/>
<dbReference type="EMBL" id="FOLQ01000018">
    <property type="protein sequence ID" value="SFE72979.1"/>
    <property type="molecule type" value="Genomic_DNA"/>
</dbReference>
<dbReference type="STRING" id="662367.SAMN05216167_11886"/>
<accession>A0A1I2CXI7</accession>
<organism evidence="1 2">
    <name type="scientific">Spirosoma endophyticum</name>
    <dbReference type="NCBI Taxonomy" id="662367"/>
    <lineage>
        <taxon>Bacteria</taxon>
        <taxon>Pseudomonadati</taxon>
        <taxon>Bacteroidota</taxon>
        <taxon>Cytophagia</taxon>
        <taxon>Cytophagales</taxon>
        <taxon>Cytophagaceae</taxon>
        <taxon>Spirosoma</taxon>
    </lineage>
</organism>
<reference evidence="1 2" key="1">
    <citation type="submission" date="2016-10" db="EMBL/GenBank/DDBJ databases">
        <authorList>
            <person name="de Groot N.N."/>
        </authorList>
    </citation>
    <scope>NUCLEOTIDE SEQUENCE [LARGE SCALE GENOMIC DNA]</scope>
    <source>
        <strain evidence="1 2">DSM 26130</strain>
    </source>
</reference>
<protein>
    <submittedName>
        <fullName evidence="1">Uncharacterized protein</fullName>
    </submittedName>
</protein>
<gene>
    <name evidence="1" type="ORF">SAMN05216167_11886</name>
</gene>
<name>A0A1I2CXI7_9BACT</name>
<sequence>MVNPSAHFAMNFDDEDDDDSFMDWDGFDEDYDPEEARAEMEAENRRIKNLPILRKANELMELTQAIVETINKEEDVLMMHEQMLANAMMLAPKIVGAEGGDLYTLRMENAVIIKMHARELLAQTSYCKAEKLATTAYLNVLRDEIEQFRLLFVEWVNGFDKDNDAPDDWGLFY</sequence>
<dbReference type="Proteomes" id="UP000198598">
    <property type="component" value="Unassembled WGS sequence"/>
</dbReference>
<dbReference type="AlphaFoldDB" id="A0A1I2CXI7"/>
<keyword evidence="2" id="KW-1185">Reference proteome</keyword>
<evidence type="ECO:0000313" key="1">
    <source>
        <dbReference type="EMBL" id="SFE72979.1"/>
    </source>
</evidence>
<evidence type="ECO:0000313" key="2">
    <source>
        <dbReference type="Proteomes" id="UP000198598"/>
    </source>
</evidence>